<dbReference type="EMBL" id="CM004388">
    <property type="protein sequence ID" value="OAY57125.1"/>
    <property type="molecule type" value="Genomic_DNA"/>
</dbReference>
<dbReference type="Gene3D" id="3.40.50.12650">
    <property type="match status" value="1"/>
</dbReference>
<evidence type="ECO:0000313" key="13">
    <source>
        <dbReference type="EMBL" id="OAY57125.1"/>
    </source>
</evidence>
<name>A0A2C9WEA4_MANES</name>
<dbReference type="GO" id="GO:0005634">
    <property type="term" value="C:nucleus"/>
    <property type="evidence" value="ECO:0000318"/>
    <property type="project" value="GO_Central"/>
</dbReference>
<feature type="region of interest" description="Disordered" evidence="11">
    <location>
        <begin position="348"/>
        <end position="422"/>
    </location>
</feature>
<dbReference type="GO" id="GO:0006281">
    <property type="term" value="P:DNA repair"/>
    <property type="evidence" value="ECO:0007669"/>
    <property type="project" value="UniProtKB-KW"/>
</dbReference>
<dbReference type="InterPro" id="IPR000977">
    <property type="entry name" value="DNA_ligase_ATP-dep"/>
</dbReference>
<dbReference type="Pfam" id="PF04679">
    <property type="entry name" value="DNA_ligase_A_C"/>
    <property type="match status" value="1"/>
</dbReference>
<evidence type="ECO:0000256" key="9">
    <source>
        <dbReference type="RuleBase" id="RU000617"/>
    </source>
</evidence>
<dbReference type="InterPro" id="IPR036599">
    <property type="entry name" value="DNA_ligase_N_sf"/>
</dbReference>
<dbReference type="CDD" id="cd07900">
    <property type="entry name" value="Adenylation_DNA_ligase_I_Euk"/>
    <property type="match status" value="1"/>
</dbReference>
<dbReference type="SUPFAM" id="SSF56091">
    <property type="entry name" value="DNA ligase/mRNA capping enzyme, catalytic domain"/>
    <property type="match status" value="1"/>
</dbReference>
<dbReference type="Gene3D" id="2.40.50.140">
    <property type="entry name" value="Nucleic acid-binding proteins"/>
    <property type="match status" value="1"/>
</dbReference>
<dbReference type="STRING" id="3983.A0A2C9WEA4"/>
<dbReference type="Pfam" id="PF01068">
    <property type="entry name" value="DNA_ligase_A_M"/>
    <property type="match status" value="1"/>
</dbReference>
<dbReference type="GO" id="GO:0006310">
    <property type="term" value="P:DNA recombination"/>
    <property type="evidence" value="ECO:0007669"/>
    <property type="project" value="UniProtKB-KW"/>
</dbReference>
<dbReference type="CDD" id="cd07969">
    <property type="entry name" value="OBF_DNA_ligase_I"/>
    <property type="match status" value="1"/>
</dbReference>
<feature type="compositionally biased region" description="Polar residues" evidence="11">
    <location>
        <begin position="348"/>
        <end position="395"/>
    </location>
</feature>
<dbReference type="InterPro" id="IPR012308">
    <property type="entry name" value="DNA_ligase_ATP-dep_N"/>
</dbReference>
<comment type="similarity">
    <text evidence="2 10">Belongs to the ATP-dependent DNA ligase family.</text>
</comment>
<dbReference type="FunFam" id="2.40.50.140:FF:000220">
    <property type="entry name" value="DNA ligase"/>
    <property type="match status" value="1"/>
</dbReference>
<dbReference type="EC" id="6.5.1.1" evidence="9"/>
<keyword evidence="9" id="KW-0227">DNA damage</keyword>
<dbReference type="SUPFAM" id="SSF117018">
    <property type="entry name" value="ATP-dependent DNA ligase DNA-binding domain"/>
    <property type="match status" value="1"/>
</dbReference>
<dbReference type="Gene3D" id="3.30.470.30">
    <property type="entry name" value="DNA ligase/mRNA capping enzyme"/>
    <property type="match status" value="1"/>
</dbReference>
<dbReference type="Pfam" id="PF07522">
    <property type="entry name" value="DRMBL"/>
    <property type="match status" value="1"/>
</dbReference>
<accession>A0A2C9WEA4</accession>
<dbReference type="InterPro" id="IPR012309">
    <property type="entry name" value="DNA_ligase_ATP-dep_C"/>
</dbReference>
<dbReference type="GO" id="GO:0003677">
    <property type="term" value="F:DNA binding"/>
    <property type="evidence" value="ECO:0007669"/>
    <property type="project" value="InterPro"/>
</dbReference>
<organism evidence="13">
    <name type="scientific">Manihot esculenta</name>
    <name type="common">Cassava</name>
    <name type="synonym">Jatropha manihot</name>
    <dbReference type="NCBI Taxonomy" id="3983"/>
    <lineage>
        <taxon>Eukaryota</taxon>
        <taxon>Viridiplantae</taxon>
        <taxon>Streptophyta</taxon>
        <taxon>Embryophyta</taxon>
        <taxon>Tracheophyta</taxon>
        <taxon>Spermatophyta</taxon>
        <taxon>Magnoliopsida</taxon>
        <taxon>eudicotyledons</taxon>
        <taxon>Gunneridae</taxon>
        <taxon>Pentapetalae</taxon>
        <taxon>rosids</taxon>
        <taxon>fabids</taxon>
        <taxon>Malpighiales</taxon>
        <taxon>Euphorbiaceae</taxon>
        <taxon>Crotonoideae</taxon>
        <taxon>Manihoteae</taxon>
        <taxon>Manihot</taxon>
    </lineage>
</organism>
<dbReference type="NCBIfam" id="TIGR00574">
    <property type="entry name" value="dnl1"/>
    <property type="match status" value="1"/>
</dbReference>
<evidence type="ECO:0000256" key="8">
    <source>
        <dbReference type="ARBA" id="ARBA00034003"/>
    </source>
</evidence>
<dbReference type="InterPro" id="IPR016059">
    <property type="entry name" value="DNA_ligase_ATP-dep_CS"/>
</dbReference>
<dbReference type="InterPro" id="IPR011084">
    <property type="entry name" value="DRMBL"/>
</dbReference>
<dbReference type="PROSITE" id="PS00697">
    <property type="entry name" value="DNA_LIGASE_A1"/>
    <property type="match status" value="1"/>
</dbReference>
<evidence type="ECO:0000256" key="4">
    <source>
        <dbReference type="ARBA" id="ARBA00022705"/>
    </source>
</evidence>
<keyword evidence="9" id="KW-0234">DNA repair</keyword>
<proteinExistence type="inferred from homology"/>
<dbReference type="InterPro" id="IPR050191">
    <property type="entry name" value="ATP-dep_DNA_ligase"/>
</dbReference>
<gene>
    <name evidence="13" type="ORF">MANES_02G072600</name>
</gene>
<keyword evidence="3 9" id="KW-0436">Ligase</keyword>
<keyword evidence="4" id="KW-0235">DNA replication</keyword>
<dbReference type="Gene3D" id="1.10.3260.10">
    <property type="entry name" value="DNA ligase, ATP-dependent, N-terminal domain"/>
    <property type="match status" value="1"/>
</dbReference>
<keyword evidence="5 9" id="KW-0547">Nucleotide-binding</keyword>
<keyword evidence="9" id="KW-0233">DNA recombination</keyword>
<dbReference type="PROSITE" id="PS50160">
    <property type="entry name" value="DNA_LIGASE_A3"/>
    <property type="match status" value="1"/>
</dbReference>
<feature type="compositionally biased region" description="Basic residues" evidence="11">
    <location>
        <begin position="399"/>
        <end position="411"/>
    </location>
</feature>
<dbReference type="GO" id="GO:0071897">
    <property type="term" value="P:DNA biosynthetic process"/>
    <property type="evidence" value="ECO:0007669"/>
    <property type="project" value="InterPro"/>
</dbReference>
<evidence type="ECO:0000256" key="6">
    <source>
        <dbReference type="ARBA" id="ARBA00022840"/>
    </source>
</evidence>
<comment type="catalytic activity">
    <reaction evidence="8 9">
        <text>ATP + (deoxyribonucleotide)n-3'-hydroxyl + 5'-phospho-(deoxyribonucleotide)m = (deoxyribonucleotide)n+m + AMP + diphosphate.</text>
        <dbReference type="EC" id="6.5.1.1"/>
    </reaction>
</comment>
<evidence type="ECO:0000256" key="5">
    <source>
        <dbReference type="ARBA" id="ARBA00022741"/>
    </source>
</evidence>
<keyword evidence="7" id="KW-0539">Nucleus</keyword>
<dbReference type="InterPro" id="IPR012340">
    <property type="entry name" value="NA-bd_OB-fold"/>
</dbReference>
<reference evidence="13" key="1">
    <citation type="submission" date="2016-02" db="EMBL/GenBank/DDBJ databases">
        <title>WGS assembly of Manihot esculenta.</title>
        <authorList>
            <person name="Bredeson J.V."/>
            <person name="Prochnik S.E."/>
            <person name="Lyons J.B."/>
            <person name="Schmutz J."/>
            <person name="Grimwood J."/>
            <person name="Vrebalov J."/>
            <person name="Bart R.S."/>
            <person name="Amuge T."/>
            <person name="Ferguson M.E."/>
            <person name="Green R."/>
            <person name="Putnam N."/>
            <person name="Stites J."/>
            <person name="Rounsley S."/>
            <person name="Rokhsar D.S."/>
        </authorList>
    </citation>
    <scope>NUCLEOTIDE SEQUENCE [LARGE SCALE GENOMIC DNA]</scope>
    <source>
        <tissue evidence="13">Leaf</tissue>
    </source>
</reference>
<keyword evidence="6 9" id="KW-0067">ATP-binding</keyword>
<sequence length="1217" mass="137177">MLITARGRCSSCLRFLESIDHIVSVIKRIRGDFMIQEKSVLFLVATYVVGKERILLEIAQRCKRKVHVDGRKMEVLRVLGHGESGVFTEDENESDVHVVGWNVLGETWPYFRPNFVRMKEIMVERGYSKVVGFVPTGWTYEVKRHKFSVRSKDSCEIHLVPYSEHSNYDELREYVKFLRPKRVIPTVGVDIEKFNSKHTIKIQKHFAGLVDEMANKKEFLMAFHHGSCENDEKAGLEDVVELNERMDPEEDGNLSEVKALEDKDPGVVLNSSSTLQEHGSQNLTILNDDETEKIIRELSDSLPSWVTRDQMLDLIQSSGGNFVDTVSNFYEHETEFHQQIFPCRTSMCSSQTDSLNESESLSNQVSIKNSQETSGTTPLSQNYKSSNLKPSSKSGMTLGKRKRSVGKKAKTNSKLESGGPRQSTITRFFNKLVPDVSQGSEVQFLPGQSMEENSLQNDDTNSYKEEIYQFIQIIGGNESSRGYAAVIMERTKGDINKALDVHYGNEGNFDQSVEKLVASDNLVQPQCNIHECSSAQDKTVSEEGKHMVDLSIQRSLKENVAATYVSLPPEKYNPIQHACWSIGEPAPYIHLAQTFDLVEAEKGKIKATSMLCNMFRSLLALSPEDLLPAVYLCTNKIAADHENIELNIGGGLVTSSLEEACGTNRSKLRDMYNSMGDLGDVAQMCRQKQTLLAPPSHLLIKDVFSVLQKISVQTGTGSTLRKKRLIVNLMRSCREKEMKFIVRTLVRNLRIGAMMRTILPALAQAVAMNSLVNFDEQKAESLKEKLQYLSSAVVEAYNILPDLGLIVPSLISKGIEFSSSTLSMVPGVPIKPMLAKITNGVSQAVKLFQDKAFTCEYKYDGQRAQIHKLPNDTFRVFSRNGDETTSRFPDLINIMKESCKSAAVTFIVDAEVVAIDRKNGCKLMSFQELSSRERGSKDSFITVNNIKVDICVFVFDIMFANGEQLLELPLRQRRKRLKDLFCDERMGYFEYAKEMTVETHDSCLTNDVTMAKINSFLEEAWHSSCEGIMVKSLDVHAEYSPSKRTDTWLKVKRDYVEGLNDSLDLVPIGAWHGNGRKAGWYSPFLMACYNPETEDFQSVCRVMSGFSDVFYTEMKAFFSEDRILLKKPSYYQTSEVPDLWFSPELVWAIRGADLTVSPVHHAAIGLVHPSRGISMRFPRFVRPVSDRNPEECSTAADIAEMFNSQTRKMNVTGTAAK</sequence>
<evidence type="ECO:0000256" key="7">
    <source>
        <dbReference type="ARBA" id="ARBA00023242"/>
    </source>
</evidence>
<protein>
    <recommendedName>
        <fullName evidence="9">DNA ligase</fullName>
        <ecNumber evidence="9">6.5.1.1</ecNumber>
    </recommendedName>
</protein>
<dbReference type="SUPFAM" id="SSF50249">
    <property type="entry name" value="Nucleic acid-binding proteins"/>
    <property type="match status" value="1"/>
</dbReference>
<dbReference type="GO" id="GO:0006273">
    <property type="term" value="P:lagging strand elongation"/>
    <property type="evidence" value="ECO:0000318"/>
    <property type="project" value="GO_Central"/>
</dbReference>
<dbReference type="PANTHER" id="PTHR45674:SF9">
    <property type="entry name" value="DNA LIGASE 3"/>
    <property type="match status" value="1"/>
</dbReference>
<dbReference type="Pfam" id="PF04675">
    <property type="entry name" value="DNA_ligase_A_N"/>
    <property type="match status" value="1"/>
</dbReference>
<dbReference type="InterPro" id="IPR012310">
    <property type="entry name" value="DNA_ligase_ATP-dep_cent"/>
</dbReference>
<dbReference type="PANTHER" id="PTHR45674">
    <property type="entry name" value="DNA LIGASE 1/3 FAMILY MEMBER"/>
    <property type="match status" value="1"/>
</dbReference>
<evidence type="ECO:0000259" key="12">
    <source>
        <dbReference type="PROSITE" id="PS50160"/>
    </source>
</evidence>
<dbReference type="FunFam" id="3.40.50.12650:FF:000006">
    <property type="entry name" value="DNA ligase"/>
    <property type="match status" value="1"/>
</dbReference>
<evidence type="ECO:0000256" key="10">
    <source>
        <dbReference type="RuleBase" id="RU004196"/>
    </source>
</evidence>
<dbReference type="GO" id="GO:0005524">
    <property type="term" value="F:ATP binding"/>
    <property type="evidence" value="ECO:0007669"/>
    <property type="project" value="UniProtKB-KW"/>
</dbReference>
<dbReference type="FunFam" id="3.30.470.30:FF:000002">
    <property type="entry name" value="DNA ligase"/>
    <property type="match status" value="1"/>
</dbReference>
<evidence type="ECO:0000256" key="11">
    <source>
        <dbReference type="SAM" id="MobiDB-lite"/>
    </source>
</evidence>
<evidence type="ECO:0000256" key="1">
    <source>
        <dbReference type="ARBA" id="ARBA00004123"/>
    </source>
</evidence>
<comment type="subcellular location">
    <subcellularLocation>
        <location evidence="1">Nucleus</location>
    </subcellularLocation>
</comment>
<evidence type="ECO:0000256" key="3">
    <source>
        <dbReference type="ARBA" id="ARBA00022598"/>
    </source>
</evidence>
<dbReference type="GO" id="GO:0003910">
    <property type="term" value="F:DNA ligase (ATP) activity"/>
    <property type="evidence" value="ECO:0000318"/>
    <property type="project" value="GO_Central"/>
</dbReference>
<dbReference type="AlphaFoldDB" id="A0A2C9WEA4"/>
<dbReference type="Gene3D" id="3.30.1490.70">
    <property type="match status" value="1"/>
</dbReference>
<feature type="compositionally biased region" description="Polar residues" evidence="11">
    <location>
        <begin position="412"/>
        <end position="422"/>
    </location>
</feature>
<evidence type="ECO:0000256" key="2">
    <source>
        <dbReference type="ARBA" id="ARBA00007572"/>
    </source>
</evidence>
<feature type="domain" description="ATP-dependent DNA ligase family profile" evidence="12">
    <location>
        <begin position="943"/>
        <end position="1090"/>
    </location>
</feature>